<dbReference type="PANTHER" id="PTHR43798:SF33">
    <property type="entry name" value="HYDROLASE, PUTATIVE (AFU_ORTHOLOGUE AFUA_2G14860)-RELATED"/>
    <property type="match status" value="1"/>
</dbReference>
<dbReference type="InterPro" id="IPR050266">
    <property type="entry name" value="AB_hydrolase_sf"/>
</dbReference>
<evidence type="ECO:0000313" key="4">
    <source>
        <dbReference type="EMBL" id="CAB4883561.1"/>
    </source>
</evidence>
<evidence type="ECO:0000313" key="5">
    <source>
        <dbReference type="EMBL" id="CAB5060886.1"/>
    </source>
</evidence>
<dbReference type="GO" id="GO:0016020">
    <property type="term" value="C:membrane"/>
    <property type="evidence" value="ECO:0007669"/>
    <property type="project" value="TreeGrafter"/>
</dbReference>
<dbReference type="EMBL" id="CAEZXX010000062">
    <property type="protein sequence ID" value="CAB4709180.1"/>
    <property type="molecule type" value="Genomic_DNA"/>
</dbReference>
<name>A0A6J6QBM7_9ZZZZ</name>
<dbReference type="PRINTS" id="PR00412">
    <property type="entry name" value="EPOXHYDRLASE"/>
</dbReference>
<protein>
    <submittedName>
        <fullName evidence="2">Unannotated protein</fullName>
    </submittedName>
</protein>
<reference evidence="2" key="1">
    <citation type="submission" date="2020-05" db="EMBL/GenBank/DDBJ databases">
        <authorList>
            <person name="Chiriac C."/>
            <person name="Salcher M."/>
            <person name="Ghai R."/>
            <person name="Kavagutti S V."/>
        </authorList>
    </citation>
    <scope>NUCLEOTIDE SEQUENCE</scope>
</reference>
<dbReference type="EMBL" id="CAFBQP010000032">
    <property type="protein sequence ID" value="CAB5060886.1"/>
    <property type="molecule type" value="Genomic_DNA"/>
</dbReference>
<dbReference type="EMBL" id="CAFBLR010000189">
    <property type="protein sequence ID" value="CAB4883561.1"/>
    <property type="molecule type" value="Genomic_DNA"/>
</dbReference>
<dbReference type="InterPro" id="IPR000639">
    <property type="entry name" value="Epox_hydrolase-like"/>
</dbReference>
<dbReference type="PANTHER" id="PTHR43798">
    <property type="entry name" value="MONOACYLGLYCEROL LIPASE"/>
    <property type="match status" value="1"/>
</dbReference>
<dbReference type="PRINTS" id="PR00111">
    <property type="entry name" value="ABHYDROLASE"/>
</dbReference>
<evidence type="ECO:0000313" key="2">
    <source>
        <dbReference type="EMBL" id="CAB4709180.1"/>
    </source>
</evidence>
<sequence length="319" mass="35183">MTDPRDIDPSRFETHHATVRGVRIAFVREGVGGVPLLCVHGWPETKRVFWKVIEPLAAAGFEVIVPDLRGFGESGVSPDGLHDVYAHSADLYALVHDVLGHDRVVLVGGDLGGPVVQDLALRHPDWVDRMVLFNSPLPYLKDRMATLRNSRPAREASDYFMRQGTDPDGLAADLSTPEQRRRYIATFYTSRFWAHPGAFLDQSQPPGHLGGSAEVDFHTEPFADGAKLRASFGGYESSFHAARRSGTSMIGHNPHTQTLILYGSSDHVIYPDFDRMAAATFDNHVGPFLLRDCGHFVPWEAPHALVSGTGMFCSDLLAR</sequence>
<dbReference type="InterPro" id="IPR000073">
    <property type="entry name" value="AB_hydrolase_1"/>
</dbReference>
<gene>
    <name evidence="2" type="ORF">UFOPK2602_01047</name>
    <name evidence="3" type="ORF">UFOPK2806_00731</name>
    <name evidence="4" type="ORF">UFOPK3417_01614</name>
    <name evidence="5" type="ORF">UFOPK4306_01006</name>
</gene>
<dbReference type="SUPFAM" id="SSF53474">
    <property type="entry name" value="alpha/beta-Hydrolases"/>
    <property type="match status" value="1"/>
</dbReference>
<organism evidence="2">
    <name type="scientific">freshwater metagenome</name>
    <dbReference type="NCBI Taxonomy" id="449393"/>
    <lineage>
        <taxon>unclassified sequences</taxon>
        <taxon>metagenomes</taxon>
        <taxon>ecological metagenomes</taxon>
    </lineage>
</organism>
<dbReference type="Gene3D" id="3.40.50.1820">
    <property type="entry name" value="alpha/beta hydrolase"/>
    <property type="match status" value="1"/>
</dbReference>
<dbReference type="EMBL" id="CAEZYY010000007">
    <property type="protein sequence ID" value="CAB4746375.1"/>
    <property type="molecule type" value="Genomic_DNA"/>
</dbReference>
<dbReference type="AlphaFoldDB" id="A0A6J6QBM7"/>
<feature type="domain" description="AB hydrolase-1" evidence="1">
    <location>
        <begin position="35"/>
        <end position="302"/>
    </location>
</feature>
<dbReference type="GO" id="GO:0003824">
    <property type="term" value="F:catalytic activity"/>
    <property type="evidence" value="ECO:0007669"/>
    <property type="project" value="InterPro"/>
</dbReference>
<dbReference type="InterPro" id="IPR029058">
    <property type="entry name" value="AB_hydrolase_fold"/>
</dbReference>
<dbReference type="Pfam" id="PF00561">
    <property type="entry name" value="Abhydrolase_1"/>
    <property type="match status" value="1"/>
</dbReference>
<accession>A0A6J6QBM7</accession>
<evidence type="ECO:0000259" key="1">
    <source>
        <dbReference type="Pfam" id="PF00561"/>
    </source>
</evidence>
<evidence type="ECO:0000313" key="3">
    <source>
        <dbReference type="EMBL" id="CAB4746375.1"/>
    </source>
</evidence>
<proteinExistence type="predicted"/>